<reference evidence="5 6" key="1">
    <citation type="submission" date="2018-04" db="EMBL/GenBank/DDBJ databases">
        <title>Novel species isolated from glacier.</title>
        <authorList>
            <person name="Liu Q."/>
            <person name="Xin Y.-H."/>
        </authorList>
    </citation>
    <scope>NUCLEOTIDE SEQUENCE [LARGE SCALE GENOMIC DNA]</scope>
    <source>
        <strain evidence="5 6">GT1R17</strain>
    </source>
</reference>
<dbReference type="GO" id="GO:0003677">
    <property type="term" value="F:DNA binding"/>
    <property type="evidence" value="ECO:0007669"/>
    <property type="project" value="UniProtKB-KW"/>
</dbReference>
<evidence type="ECO:0000256" key="2">
    <source>
        <dbReference type="ARBA" id="ARBA00023125"/>
    </source>
</evidence>
<evidence type="ECO:0000259" key="4">
    <source>
        <dbReference type="PROSITE" id="PS51118"/>
    </source>
</evidence>
<proteinExistence type="predicted"/>
<organism evidence="5 6">
    <name type="scientific">Stenotrophobium rhamnosiphilum</name>
    <dbReference type="NCBI Taxonomy" id="2029166"/>
    <lineage>
        <taxon>Bacteria</taxon>
        <taxon>Pseudomonadati</taxon>
        <taxon>Pseudomonadota</taxon>
        <taxon>Gammaproteobacteria</taxon>
        <taxon>Nevskiales</taxon>
        <taxon>Nevskiaceae</taxon>
        <taxon>Stenotrophobium</taxon>
    </lineage>
</organism>
<protein>
    <submittedName>
        <fullName evidence="5">Transcriptional regulator</fullName>
    </submittedName>
</protein>
<keyword evidence="3" id="KW-0804">Transcription</keyword>
<evidence type="ECO:0000256" key="3">
    <source>
        <dbReference type="ARBA" id="ARBA00023163"/>
    </source>
</evidence>
<dbReference type="EMBL" id="QANS01000004">
    <property type="protein sequence ID" value="PTU30874.1"/>
    <property type="molecule type" value="Genomic_DNA"/>
</dbReference>
<dbReference type="InterPro" id="IPR002577">
    <property type="entry name" value="HTH_HxlR"/>
</dbReference>
<keyword evidence="6" id="KW-1185">Reference proteome</keyword>
<dbReference type="OrthoDB" id="9807069at2"/>
<feature type="domain" description="HTH hxlR-type" evidence="4">
    <location>
        <begin position="11"/>
        <end position="108"/>
    </location>
</feature>
<dbReference type="Pfam" id="PF01638">
    <property type="entry name" value="HxlR"/>
    <property type="match status" value="1"/>
</dbReference>
<evidence type="ECO:0000256" key="1">
    <source>
        <dbReference type="ARBA" id="ARBA00023015"/>
    </source>
</evidence>
<evidence type="ECO:0000313" key="6">
    <source>
        <dbReference type="Proteomes" id="UP000244248"/>
    </source>
</evidence>
<evidence type="ECO:0000313" key="5">
    <source>
        <dbReference type="EMBL" id="PTU30874.1"/>
    </source>
</evidence>
<dbReference type="SUPFAM" id="SSF46785">
    <property type="entry name" value="Winged helix' DNA-binding domain"/>
    <property type="match status" value="1"/>
</dbReference>
<dbReference type="AlphaFoldDB" id="A0A2T5ME55"/>
<keyword evidence="1" id="KW-0805">Transcription regulation</keyword>
<dbReference type="PROSITE" id="PS51118">
    <property type="entry name" value="HTH_HXLR"/>
    <property type="match status" value="1"/>
</dbReference>
<accession>A0A2T5ME55</accession>
<gene>
    <name evidence="5" type="ORF">CJD38_11220</name>
</gene>
<dbReference type="PANTHER" id="PTHR33204:SF36">
    <property type="entry name" value="TRANSCRIPTIONAL REGULATORY PROTEIN"/>
    <property type="match status" value="1"/>
</dbReference>
<dbReference type="InterPro" id="IPR036388">
    <property type="entry name" value="WH-like_DNA-bd_sf"/>
</dbReference>
<comment type="caution">
    <text evidence="5">The sequence shown here is derived from an EMBL/GenBank/DDBJ whole genome shotgun (WGS) entry which is preliminary data.</text>
</comment>
<dbReference type="Gene3D" id="1.10.10.10">
    <property type="entry name" value="Winged helix-like DNA-binding domain superfamily/Winged helix DNA-binding domain"/>
    <property type="match status" value="1"/>
</dbReference>
<dbReference type="RefSeq" id="WP_107940459.1">
    <property type="nucleotide sequence ID" value="NZ_QANS01000004.1"/>
</dbReference>
<dbReference type="PANTHER" id="PTHR33204">
    <property type="entry name" value="TRANSCRIPTIONAL REGULATOR, MARR FAMILY"/>
    <property type="match status" value="1"/>
</dbReference>
<keyword evidence="2" id="KW-0238">DNA-binding</keyword>
<dbReference type="InterPro" id="IPR036390">
    <property type="entry name" value="WH_DNA-bd_sf"/>
</dbReference>
<dbReference type="Proteomes" id="UP000244248">
    <property type="component" value="Unassembled WGS sequence"/>
</dbReference>
<name>A0A2T5ME55_9GAMM</name>
<sequence length="163" mass="18633">MKWQNLGETPCSIARSLAIVGDRWTILILRNAFLRTRRFDDFQQQLSITRHLLASRLAKLVKLGVLAKVPYQEKPPRYEYLLTEMGRDWYSVQLALVAWGDKWLAGTEGPPVEYVHRNCGKKFTPTVSCSECGETINPREITPIANRMRLPSDISLTVDAKTK</sequence>